<dbReference type="PANTHER" id="PTHR11236">
    <property type="entry name" value="AMINOBENZOATE/ANTHRANILATE SYNTHASE"/>
    <property type="match status" value="1"/>
</dbReference>
<dbReference type="Pfam" id="PF00425">
    <property type="entry name" value="Chorismate_bind"/>
    <property type="match status" value="1"/>
</dbReference>
<dbReference type="Proteomes" id="UP000002007">
    <property type="component" value="Chromosome"/>
</dbReference>
<name>A9WNX0_RENSM</name>
<feature type="domain" description="Chorismate-utilising enzyme C-terminal" evidence="3">
    <location>
        <begin position="404"/>
        <end position="657"/>
    </location>
</feature>
<dbReference type="SUPFAM" id="SSF52540">
    <property type="entry name" value="P-loop containing nucleoside triphosphate hydrolases"/>
    <property type="match status" value="1"/>
</dbReference>
<organism evidence="5 6">
    <name type="scientific">Renibacterium salmoninarum (strain ATCC 33209 / DSM 20767 / JCM 11484 / NBRC 15589 / NCIMB 2235)</name>
    <dbReference type="NCBI Taxonomy" id="288705"/>
    <lineage>
        <taxon>Bacteria</taxon>
        <taxon>Bacillati</taxon>
        <taxon>Actinomycetota</taxon>
        <taxon>Actinomycetes</taxon>
        <taxon>Micrococcales</taxon>
        <taxon>Micrococcaceae</taxon>
        <taxon>Renibacterium</taxon>
    </lineage>
</organism>
<evidence type="ECO:0000313" key="5">
    <source>
        <dbReference type="EMBL" id="ABY22765.1"/>
    </source>
</evidence>
<dbReference type="eggNOG" id="COG0572">
    <property type="taxonomic scope" value="Bacteria"/>
</dbReference>
<evidence type="ECO:0000259" key="3">
    <source>
        <dbReference type="Pfam" id="PF00425"/>
    </source>
</evidence>
<gene>
    <name evidence="5" type="ordered locus">RSal33209_1025</name>
</gene>
<dbReference type="InterPro" id="IPR027417">
    <property type="entry name" value="P-loop_NTPase"/>
</dbReference>
<keyword evidence="6" id="KW-1185">Reference proteome</keyword>
<dbReference type="GO" id="GO:0046820">
    <property type="term" value="F:4-amino-4-deoxychorismate synthase activity"/>
    <property type="evidence" value="ECO:0007669"/>
    <property type="project" value="UniProtKB-EC"/>
</dbReference>
<dbReference type="GO" id="GO:0005737">
    <property type="term" value="C:cytoplasm"/>
    <property type="evidence" value="ECO:0007669"/>
    <property type="project" value="TreeGrafter"/>
</dbReference>
<dbReference type="STRING" id="288705.RSal33209_1025"/>
<dbReference type="InterPro" id="IPR015890">
    <property type="entry name" value="Chorismate_C"/>
</dbReference>
<evidence type="ECO:0000313" key="6">
    <source>
        <dbReference type="Proteomes" id="UP000002007"/>
    </source>
</evidence>
<sequence>MSEPVPTEPSQLGSSPRPVIIGIDGRSGSGKTSLAGELASLLREHRKVSLFHLEDIYPGWNGLATGVERYLQTVLTPLAAGRDAQWTSWDWAAHFDGETRLTNAAEIVIVEGVGAAQSAARALLDVAIWVDAPDDVRKKRALSRDGETYAPCWELWAAQETEMLAIDHPAEQADIVANSPVAPADLVKALTALPQFSALLAPEIQAARAQSTQTTNMPFDGDPLTLFHTLYGDSENAAWLDSSDAAAKGSRNRFSIMADDGGPAGQFAWHTEGLTHQRFRGITAHVPGAYFRWLNAQWSGFQDSDDSAEIPFTLGWIGYLGYELKRETGGSNQNATSADAHLIFAGRAVVIDHQEKLLWALNLPDENEPSWADQVAAAVAASAKSVTLAAEPVNAAVSVRDSASAYKAKIARAQAEIVEGNSYEICLTTAVKFPLNADPLALYALLRSASPAPFAAYLRFGKLAVLSTSPERLLQITRAGTLTAEPIKGTRRRDADPLKDAALRAELEASEKDRAENIMIVDLMRNDLSHFAVPGSVRVDRLCAIESYASIHHMVSTVTAKLRTGASRAEAVAVAFPAGSMTGAPKINTMRILDELEGQPRGIYSGAIGYFSRDGGVDLSVVIRTLVIDNGLATLGVGGAITADSAPEEEWQEALTKAFGVLNALGLEFPLG</sequence>
<dbReference type="GO" id="GO:0000162">
    <property type="term" value="P:L-tryptophan biosynthetic process"/>
    <property type="evidence" value="ECO:0007669"/>
    <property type="project" value="TreeGrafter"/>
</dbReference>
<protein>
    <recommendedName>
        <fullName evidence="1">aminodeoxychorismate synthase</fullName>
        <ecNumber evidence="1">2.6.1.85</ecNumber>
    </recommendedName>
</protein>
<dbReference type="InterPro" id="IPR019999">
    <property type="entry name" value="Anth_synth_I-like"/>
</dbReference>
<dbReference type="RefSeq" id="WP_012244457.1">
    <property type="nucleotide sequence ID" value="NC_010168.1"/>
</dbReference>
<dbReference type="Gene3D" id="3.40.50.300">
    <property type="entry name" value="P-loop containing nucleotide triphosphate hydrolases"/>
    <property type="match status" value="1"/>
</dbReference>
<proteinExistence type="predicted"/>
<evidence type="ECO:0000259" key="4">
    <source>
        <dbReference type="Pfam" id="PF04715"/>
    </source>
</evidence>
<evidence type="ECO:0000256" key="2">
    <source>
        <dbReference type="ARBA" id="ARBA00022679"/>
    </source>
</evidence>
<dbReference type="EMBL" id="CP000910">
    <property type="protein sequence ID" value="ABY22765.1"/>
    <property type="molecule type" value="Genomic_DNA"/>
</dbReference>
<dbReference type="KEGG" id="rsa:RSal33209_1025"/>
<dbReference type="EC" id="2.6.1.85" evidence="1"/>
<accession>A9WNX0</accession>
<dbReference type="HOGENOM" id="CLU_006493_7_0_11"/>
<dbReference type="InterPro" id="IPR005801">
    <property type="entry name" value="ADC_synthase"/>
</dbReference>
<dbReference type="PANTHER" id="PTHR11236:SF18">
    <property type="entry name" value="AMINODEOXYCHORISMATE SYNTHASE"/>
    <property type="match status" value="1"/>
</dbReference>
<reference evidence="6" key="1">
    <citation type="journal article" date="2008" name="J. Bacteriol.">
        <title>Genome sequence of the fish pathogen Renibacterium salmoninarum suggests reductive evolution away from an environmental Arthrobacter ancestor.</title>
        <authorList>
            <person name="Wiens G.D."/>
            <person name="Rockey D.D."/>
            <person name="Wu Z."/>
            <person name="Chang J."/>
            <person name="Levy R."/>
            <person name="Crane S."/>
            <person name="Chen D.S."/>
            <person name="Capri G.R."/>
            <person name="Burnett J.R."/>
            <person name="Sudheesh P.S."/>
            <person name="Schipma M.J."/>
            <person name="Burd H."/>
            <person name="Bhattacharyya A."/>
            <person name="Rhodes L.D."/>
            <person name="Kaul R."/>
            <person name="Strom M.S."/>
        </authorList>
    </citation>
    <scope>NUCLEOTIDE SEQUENCE [LARGE SCALE GENOMIC DNA]</scope>
    <source>
        <strain evidence="6">ATCC 33209 / DSM 20767 / JCM 11484 / NBRC 15589 / NCIMB 2235</strain>
    </source>
</reference>
<dbReference type="InterPro" id="IPR005802">
    <property type="entry name" value="ADC_synth_comp_1"/>
</dbReference>
<dbReference type="GO" id="GO:0009396">
    <property type="term" value="P:folic acid-containing compound biosynthetic process"/>
    <property type="evidence" value="ECO:0007669"/>
    <property type="project" value="InterPro"/>
</dbReference>
<dbReference type="eggNOG" id="COG0147">
    <property type="taxonomic scope" value="Bacteria"/>
</dbReference>
<feature type="domain" description="Anthranilate synthase component I N-terminal" evidence="4">
    <location>
        <begin position="222"/>
        <end position="358"/>
    </location>
</feature>
<dbReference type="AlphaFoldDB" id="A9WNX0"/>
<dbReference type="PRINTS" id="PR00095">
    <property type="entry name" value="ANTSNTHASEI"/>
</dbReference>
<dbReference type="InterPro" id="IPR006805">
    <property type="entry name" value="Anth_synth_I_N"/>
</dbReference>
<dbReference type="Pfam" id="PF04715">
    <property type="entry name" value="Anth_synt_I_N"/>
    <property type="match status" value="1"/>
</dbReference>
<keyword evidence="2" id="KW-0808">Transferase</keyword>
<dbReference type="GO" id="GO:0008153">
    <property type="term" value="P:4-aminobenzoate biosynthetic process"/>
    <property type="evidence" value="ECO:0007669"/>
    <property type="project" value="TreeGrafter"/>
</dbReference>
<dbReference type="SUPFAM" id="SSF56322">
    <property type="entry name" value="ADC synthase"/>
    <property type="match status" value="1"/>
</dbReference>
<dbReference type="NCBIfam" id="TIGR00553">
    <property type="entry name" value="pabB"/>
    <property type="match status" value="1"/>
</dbReference>
<evidence type="ECO:0000256" key="1">
    <source>
        <dbReference type="ARBA" id="ARBA00013139"/>
    </source>
</evidence>
<dbReference type="Gene3D" id="3.60.120.10">
    <property type="entry name" value="Anthranilate synthase"/>
    <property type="match status" value="1"/>
</dbReference>